<evidence type="ECO:0000313" key="1">
    <source>
        <dbReference type="EMBL" id="KAL0479619.1"/>
    </source>
</evidence>
<name>A0AAW2YRB4_9EUKA</name>
<dbReference type="AlphaFoldDB" id="A0AAW2YRB4"/>
<organism evidence="1 2">
    <name type="scientific">Acrasis kona</name>
    <dbReference type="NCBI Taxonomy" id="1008807"/>
    <lineage>
        <taxon>Eukaryota</taxon>
        <taxon>Discoba</taxon>
        <taxon>Heterolobosea</taxon>
        <taxon>Tetramitia</taxon>
        <taxon>Eutetramitia</taxon>
        <taxon>Acrasidae</taxon>
        <taxon>Acrasis</taxon>
    </lineage>
</organism>
<accession>A0AAW2YRB4</accession>
<dbReference type="InterPro" id="IPR016181">
    <property type="entry name" value="Acyl_CoA_acyltransferase"/>
</dbReference>
<evidence type="ECO:0008006" key="3">
    <source>
        <dbReference type="Google" id="ProtNLM"/>
    </source>
</evidence>
<gene>
    <name evidence="1" type="ORF">AKO1_007697</name>
</gene>
<evidence type="ECO:0000313" key="2">
    <source>
        <dbReference type="Proteomes" id="UP001431209"/>
    </source>
</evidence>
<sequence length="214" mass="23981">MSKALESNNDFELHIMEDAHAEQAIEILSQSFSQREPLTVGILTAEQARVFMEHCVRELALKEKVSLVIVEKNTNKVVHALINFDNLTENNFDISKMPPKWASIGNALETLGAKYRSTSQNVRKGEVLHLWMAATREGYEGRGFLMWSGGVLLKVAKNAGFKEIVIEATANGTHHIFANKLGFTINNTIIPCELFPNEFGHLKDHKCTYLVGKL</sequence>
<comment type="caution">
    <text evidence="1">The sequence shown here is derived from an EMBL/GenBank/DDBJ whole genome shotgun (WGS) entry which is preliminary data.</text>
</comment>
<dbReference type="EMBL" id="JAOPGA020000580">
    <property type="protein sequence ID" value="KAL0479619.1"/>
    <property type="molecule type" value="Genomic_DNA"/>
</dbReference>
<protein>
    <recommendedName>
        <fullName evidence="3">N-acetyltransferase domain-containing protein</fullName>
    </recommendedName>
</protein>
<dbReference type="SUPFAM" id="SSF55729">
    <property type="entry name" value="Acyl-CoA N-acyltransferases (Nat)"/>
    <property type="match status" value="1"/>
</dbReference>
<dbReference type="Proteomes" id="UP001431209">
    <property type="component" value="Unassembled WGS sequence"/>
</dbReference>
<proteinExistence type="predicted"/>
<dbReference type="Gene3D" id="3.40.630.30">
    <property type="match status" value="1"/>
</dbReference>
<keyword evidence="2" id="KW-1185">Reference proteome</keyword>
<reference evidence="1 2" key="1">
    <citation type="submission" date="2024-03" db="EMBL/GenBank/DDBJ databases">
        <title>The Acrasis kona genome and developmental transcriptomes reveal deep origins of eukaryotic multicellular pathways.</title>
        <authorList>
            <person name="Sheikh S."/>
            <person name="Fu C.-J."/>
            <person name="Brown M.W."/>
            <person name="Baldauf S.L."/>
        </authorList>
    </citation>
    <scope>NUCLEOTIDE SEQUENCE [LARGE SCALE GENOMIC DNA]</scope>
    <source>
        <strain evidence="1 2">ATCC MYA-3509</strain>
    </source>
</reference>